<evidence type="ECO:0000256" key="7">
    <source>
        <dbReference type="ARBA" id="ARBA00023136"/>
    </source>
</evidence>
<dbReference type="InterPro" id="IPR003784">
    <property type="entry name" value="BioY"/>
</dbReference>
<dbReference type="PIRSF" id="PIRSF016661">
    <property type="entry name" value="BioY"/>
    <property type="match status" value="1"/>
</dbReference>
<evidence type="ECO:0000313" key="11">
    <source>
        <dbReference type="Proteomes" id="UP001260188"/>
    </source>
</evidence>
<evidence type="ECO:0000256" key="5">
    <source>
        <dbReference type="ARBA" id="ARBA00022692"/>
    </source>
</evidence>
<dbReference type="PANTHER" id="PTHR34295:SF4">
    <property type="entry name" value="BIOTIN TRANSPORTER BIOY-RELATED"/>
    <property type="match status" value="1"/>
</dbReference>
<sequence length="213" mass="21216">MTPSIPASRAALDATDLARAAVFAALIAVLGLPGSFPLFGGVPITAQTLGVMLAGAVLGPVVGAASVGTFLALVAVGLPLLAGGRGGIAVFAGPTAGYLVGWLVGAVVVGLIVHAGGRRPVWWRTAAGLLVGGVLVVYACGIPIQSLVLRLPVEQAALTNLAFVPGDIVKVVVATLVVGALVRGYPRAFRRTWAPRGSARVETDAPSVSSASA</sequence>
<keyword evidence="5 9" id="KW-0812">Transmembrane</keyword>
<comment type="similarity">
    <text evidence="2 8">Belongs to the BioY family.</text>
</comment>
<feature type="transmembrane region" description="Helical" evidence="9">
    <location>
        <begin position="51"/>
        <end position="76"/>
    </location>
</feature>
<evidence type="ECO:0000256" key="9">
    <source>
        <dbReference type="SAM" id="Phobius"/>
    </source>
</evidence>
<dbReference type="Pfam" id="PF02632">
    <property type="entry name" value="BioY"/>
    <property type="match status" value="1"/>
</dbReference>
<feature type="transmembrane region" description="Helical" evidence="9">
    <location>
        <begin position="127"/>
        <end position="148"/>
    </location>
</feature>
<dbReference type="PANTHER" id="PTHR34295">
    <property type="entry name" value="BIOTIN TRANSPORTER BIOY"/>
    <property type="match status" value="1"/>
</dbReference>
<evidence type="ECO:0000256" key="2">
    <source>
        <dbReference type="ARBA" id="ARBA00010692"/>
    </source>
</evidence>
<proteinExistence type="inferred from homology"/>
<dbReference type="Gene3D" id="1.10.1760.20">
    <property type="match status" value="1"/>
</dbReference>
<comment type="subcellular location">
    <subcellularLocation>
        <location evidence="1 8">Cell membrane</location>
        <topology evidence="1 8">Multi-pass membrane protein</topology>
    </subcellularLocation>
</comment>
<evidence type="ECO:0000256" key="8">
    <source>
        <dbReference type="PIRNR" id="PIRNR016661"/>
    </source>
</evidence>
<dbReference type="RefSeq" id="WP_309665815.1">
    <property type="nucleotide sequence ID" value="NZ_JAVIZA010000001.1"/>
</dbReference>
<protein>
    <recommendedName>
        <fullName evidence="8">Biotin transporter</fullName>
    </recommendedName>
</protein>
<keyword evidence="6 9" id="KW-1133">Transmembrane helix</keyword>
<dbReference type="EMBL" id="JAVIZA010000001">
    <property type="protein sequence ID" value="MDR6167316.1"/>
    <property type="molecule type" value="Genomic_DNA"/>
</dbReference>
<feature type="transmembrane region" description="Helical" evidence="9">
    <location>
        <begin position="96"/>
        <end position="115"/>
    </location>
</feature>
<keyword evidence="7 8" id="KW-0472">Membrane</keyword>
<comment type="caution">
    <text evidence="10">The sequence shown here is derived from an EMBL/GenBank/DDBJ whole genome shotgun (WGS) entry which is preliminary data.</text>
</comment>
<accession>A0ABU1I092</accession>
<keyword evidence="11" id="KW-1185">Reference proteome</keyword>
<reference evidence="10 11" key="1">
    <citation type="submission" date="2023-08" db="EMBL/GenBank/DDBJ databases">
        <title>Functional and genomic diversity of the sorghum phyllosphere microbiome.</title>
        <authorList>
            <person name="Shade A."/>
        </authorList>
    </citation>
    <scope>NUCLEOTIDE SEQUENCE [LARGE SCALE GENOMIC DNA]</scope>
    <source>
        <strain evidence="10 11">SORGH_AS_0919</strain>
    </source>
</reference>
<feature type="transmembrane region" description="Helical" evidence="9">
    <location>
        <begin position="20"/>
        <end position="39"/>
    </location>
</feature>
<organism evidence="10 11">
    <name type="scientific">Microbacterium paludicola</name>
    <dbReference type="NCBI Taxonomy" id="300019"/>
    <lineage>
        <taxon>Bacteria</taxon>
        <taxon>Bacillati</taxon>
        <taxon>Actinomycetota</taxon>
        <taxon>Actinomycetes</taxon>
        <taxon>Micrococcales</taxon>
        <taxon>Microbacteriaceae</taxon>
        <taxon>Microbacterium</taxon>
    </lineage>
</organism>
<name>A0ABU1I092_9MICO</name>
<gene>
    <name evidence="10" type="ORF">QE367_001520</name>
</gene>
<evidence type="ECO:0000313" key="10">
    <source>
        <dbReference type="EMBL" id="MDR6167316.1"/>
    </source>
</evidence>
<keyword evidence="3 8" id="KW-0813">Transport</keyword>
<evidence type="ECO:0000256" key="4">
    <source>
        <dbReference type="ARBA" id="ARBA00022475"/>
    </source>
</evidence>
<evidence type="ECO:0000256" key="1">
    <source>
        <dbReference type="ARBA" id="ARBA00004651"/>
    </source>
</evidence>
<dbReference type="Proteomes" id="UP001260188">
    <property type="component" value="Unassembled WGS sequence"/>
</dbReference>
<feature type="transmembrane region" description="Helical" evidence="9">
    <location>
        <begin position="168"/>
        <end position="186"/>
    </location>
</feature>
<keyword evidence="4 8" id="KW-1003">Cell membrane</keyword>
<evidence type="ECO:0000256" key="3">
    <source>
        <dbReference type="ARBA" id="ARBA00022448"/>
    </source>
</evidence>
<evidence type="ECO:0000256" key="6">
    <source>
        <dbReference type="ARBA" id="ARBA00022989"/>
    </source>
</evidence>